<gene>
    <name evidence="2" type="ORF">Tci_925382</name>
</gene>
<feature type="non-terminal residue" evidence="2">
    <location>
        <position position="1"/>
    </location>
</feature>
<name>A0A699X2Y7_TANCI</name>
<comment type="caution">
    <text evidence="2">The sequence shown here is derived from an EMBL/GenBank/DDBJ whole genome shotgun (WGS) entry which is preliminary data.</text>
</comment>
<proteinExistence type="predicted"/>
<dbReference type="AlphaFoldDB" id="A0A699X2Y7"/>
<feature type="compositionally biased region" description="Basic residues" evidence="1">
    <location>
        <begin position="24"/>
        <end position="39"/>
    </location>
</feature>
<evidence type="ECO:0000313" key="2">
    <source>
        <dbReference type="EMBL" id="GFD53413.1"/>
    </source>
</evidence>
<organism evidence="2">
    <name type="scientific">Tanacetum cinerariifolium</name>
    <name type="common">Dalmatian daisy</name>
    <name type="synonym">Chrysanthemum cinerariifolium</name>
    <dbReference type="NCBI Taxonomy" id="118510"/>
    <lineage>
        <taxon>Eukaryota</taxon>
        <taxon>Viridiplantae</taxon>
        <taxon>Streptophyta</taxon>
        <taxon>Embryophyta</taxon>
        <taxon>Tracheophyta</taxon>
        <taxon>Spermatophyta</taxon>
        <taxon>Magnoliopsida</taxon>
        <taxon>eudicotyledons</taxon>
        <taxon>Gunneridae</taxon>
        <taxon>Pentapetalae</taxon>
        <taxon>asterids</taxon>
        <taxon>campanulids</taxon>
        <taxon>Asterales</taxon>
        <taxon>Asteraceae</taxon>
        <taxon>Asteroideae</taxon>
        <taxon>Anthemideae</taxon>
        <taxon>Anthemidinae</taxon>
        <taxon>Tanacetum</taxon>
    </lineage>
</organism>
<evidence type="ECO:0000256" key="1">
    <source>
        <dbReference type="SAM" id="MobiDB-lite"/>
    </source>
</evidence>
<dbReference type="EMBL" id="BKCJ011793935">
    <property type="protein sequence ID" value="GFD53413.1"/>
    <property type="molecule type" value="Genomic_DNA"/>
</dbReference>
<sequence>PQAGARPGRRTRSFAVLADPPRHPGQRQRHRRRDARHPRTPPGADQGPPRQARSQPQLPAPVQTDVKAEASRTVGPQSGHGRRRVR</sequence>
<reference evidence="2" key="1">
    <citation type="journal article" date="2019" name="Sci. Rep.">
        <title>Draft genome of Tanacetum cinerariifolium, the natural source of mosquito coil.</title>
        <authorList>
            <person name="Yamashiro T."/>
            <person name="Shiraishi A."/>
            <person name="Satake H."/>
            <person name="Nakayama K."/>
        </authorList>
    </citation>
    <scope>NUCLEOTIDE SEQUENCE</scope>
</reference>
<feature type="region of interest" description="Disordered" evidence="1">
    <location>
        <begin position="1"/>
        <end position="86"/>
    </location>
</feature>
<protein>
    <submittedName>
        <fullName evidence="2">Uncharacterized protein</fullName>
    </submittedName>
</protein>
<accession>A0A699X2Y7</accession>